<dbReference type="PANTHER" id="PTHR48022:SF2">
    <property type="entry name" value="PLASTIDIC GLUCOSE TRANSPORTER 4"/>
    <property type="match status" value="1"/>
</dbReference>
<evidence type="ECO:0000256" key="3">
    <source>
        <dbReference type="ARBA" id="ARBA00022448"/>
    </source>
</evidence>
<feature type="transmembrane region" description="Helical" evidence="8">
    <location>
        <begin position="108"/>
        <end position="129"/>
    </location>
</feature>
<comment type="similarity">
    <text evidence="2 7">Belongs to the major facilitator superfamily. Sugar transporter (TC 2.A.1.1) family.</text>
</comment>
<feature type="transmembrane region" description="Helical" evidence="8">
    <location>
        <begin position="84"/>
        <end position="102"/>
    </location>
</feature>
<keyword evidence="5 8" id="KW-1133">Transmembrane helix</keyword>
<dbReference type="RefSeq" id="XP_016630546.1">
    <property type="nucleotide sequence ID" value="XM_016778186.1"/>
</dbReference>
<dbReference type="Proteomes" id="UP000053411">
    <property type="component" value="Unassembled WGS sequence"/>
</dbReference>
<dbReference type="InterPro" id="IPR050360">
    <property type="entry name" value="MFS_Sugar_Transporters"/>
</dbReference>
<gene>
    <name evidence="10" type="ORF">Z520_07689</name>
</gene>
<dbReference type="InterPro" id="IPR020846">
    <property type="entry name" value="MFS_dom"/>
</dbReference>
<evidence type="ECO:0000313" key="10">
    <source>
        <dbReference type="EMBL" id="KIX96423.1"/>
    </source>
</evidence>
<accession>A0A0D2KIJ3</accession>
<comment type="subcellular location">
    <subcellularLocation>
        <location evidence="1">Membrane</location>
        <topology evidence="1">Multi-pass membrane protein</topology>
    </subcellularLocation>
</comment>
<evidence type="ECO:0000256" key="6">
    <source>
        <dbReference type="ARBA" id="ARBA00023136"/>
    </source>
</evidence>
<keyword evidence="11" id="KW-1185">Reference proteome</keyword>
<feature type="domain" description="Major facilitator superfamily (MFS) profile" evidence="9">
    <location>
        <begin position="13"/>
        <end position="464"/>
    </location>
</feature>
<feature type="transmembrane region" description="Helical" evidence="8">
    <location>
        <begin position="141"/>
        <end position="160"/>
    </location>
</feature>
<keyword evidence="4 8" id="KW-0812">Transmembrane</keyword>
<dbReference type="InterPro" id="IPR005829">
    <property type="entry name" value="Sugar_transporter_CS"/>
</dbReference>
<dbReference type="InterPro" id="IPR005828">
    <property type="entry name" value="MFS_sugar_transport-like"/>
</dbReference>
<evidence type="ECO:0000259" key="9">
    <source>
        <dbReference type="PROSITE" id="PS50850"/>
    </source>
</evidence>
<organism evidence="10 11">
    <name type="scientific">Fonsecaea multimorphosa CBS 102226</name>
    <dbReference type="NCBI Taxonomy" id="1442371"/>
    <lineage>
        <taxon>Eukaryota</taxon>
        <taxon>Fungi</taxon>
        <taxon>Dikarya</taxon>
        <taxon>Ascomycota</taxon>
        <taxon>Pezizomycotina</taxon>
        <taxon>Eurotiomycetes</taxon>
        <taxon>Chaetothyriomycetidae</taxon>
        <taxon>Chaetothyriales</taxon>
        <taxon>Herpotrichiellaceae</taxon>
        <taxon>Fonsecaea</taxon>
    </lineage>
</organism>
<name>A0A0D2KIJ3_9EURO</name>
<keyword evidence="6 8" id="KW-0472">Membrane</keyword>
<dbReference type="PROSITE" id="PS00216">
    <property type="entry name" value="SUGAR_TRANSPORT_1"/>
    <property type="match status" value="2"/>
</dbReference>
<evidence type="ECO:0000256" key="2">
    <source>
        <dbReference type="ARBA" id="ARBA00010992"/>
    </source>
</evidence>
<feature type="transmembrane region" description="Helical" evidence="8">
    <location>
        <begin position="54"/>
        <end position="75"/>
    </location>
</feature>
<dbReference type="PROSITE" id="PS50850">
    <property type="entry name" value="MFS"/>
    <property type="match status" value="1"/>
</dbReference>
<dbReference type="VEuPathDB" id="FungiDB:Z520_07689"/>
<dbReference type="InterPro" id="IPR003663">
    <property type="entry name" value="Sugar/inositol_transpt"/>
</dbReference>
<dbReference type="FunFam" id="1.20.1250.20:FF:000134">
    <property type="entry name" value="MFS sugar transporter protein"/>
    <property type="match status" value="1"/>
</dbReference>
<evidence type="ECO:0000256" key="7">
    <source>
        <dbReference type="RuleBase" id="RU003346"/>
    </source>
</evidence>
<feature type="transmembrane region" description="Helical" evidence="8">
    <location>
        <begin position="371"/>
        <end position="394"/>
    </location>
</feature>
<dbReference type="GeneID" id="27713435"/>
<dbReference type="PRINTS" id="PR00171">
    <property type="entry name" value="SUGRTRNSPORT"/>
</dbReference>
<evidence type="ECO:0000256" key="5">
    <source>
        <dbReference type="ARBA" id="ARBA00022989"/>
    </source>
</evidence>
<protein>
    <recommendedName>
        <fullName evidence="9">Major facilitator superfamily (MFS) profile domain-containing protein</fullName>
    </recommendedName>
</protein>
<evidence type="ECO:0000256" key="4">
    <source>
        <dbReference type="ARBA" id="ARBA00022692"/>
    </source>
</evidence>
<dbReference type="OrthoDB" id="6612291at2759"/>
<dbReference type="GO" id="GO:0005351">
    <property type="term" value="F:carbohydrate:proton symporter activity"/>
    <property type="evidence" value="ECO:0007669"/>
    <property type="project" value="TreeGrafter"/>
</dbReference>
<sequence>MKKSFSLWDYLWYATPIFLEGFTAGWETGSIGGILAMPQFLSYFNYPSAFRQGSMTACLIAGEFGGSLFMGFFLADRLGRKRTIYVAAAIYLIGQIIVVASVAQGMFIVGRVLNGFGAGGLIQTVPLYTAEIAPVWIRGRLGYNLNAGTALGLFATYWVQYGSQNIHNNGSWRMPLSLQFVPILILIGLMIPRPESPRWLFMQDRGDEALMVLAKLHGMGNQNDETVRAEYEEIRIINDYEKTMPAPSLYALFFKKEYRRRTILGAGIQFLHEISGPNICLYYAPKVFTQVGVSGTQASLLANGINGALLVVTSLTLMWMADKYGRRNQMIFGPICMGTCFVVVGAIMRGYGSPHWDSTTQSVQFSFVNKAASKAAIAFMYLYMASFGAIYCAVGQTYPNEVFSLRARGRGTALGASMNWLVNFWLGLYIPYALNQASWKLYFVFAGFNYMNTILCYVFFPETALRTLEEIDLLFTPDRTVFVFLDKEATRKGRLLHADLADGETVGQEMKKALGSLGHVESWSSELSPRSQEVKKAQLSHEEVV</sequence>
<dbReference type="PROSITE" id="PS00217">
    <property type="entry name" value="SUGAR_TRANSPORT_2"/>
    <property type="match status" value="1"/>
</dbReference>
<feature type="transmembrane region" description="Helical" evidence="8">
    <location>
        <begin position="331"/>
        <end position="351"/>
    </location>
</feature>
<dbReference type="GO" id="GO:0016020">
    <property type="term" value="C:membrane"/>
    <property type="evidence" value="ECO:0007669"/>
    <property type="project" value="UniProtKB-SubCell"/>
</dbReference>
<dbReference type="AlphaFoldDB" id="A0A0D2KIJ3"/>
<dbReference type="EMBL" id="KN848077">
    <property type="protein sequence ID" value="KIX96423.1"/>
    <property type="molecule type" value="Genomic_DNA"/>
</dbReference>
<dbReference type="Pfam" id="PF00083">
    <property type="entry name" value="Sugar_tr"/>
    <property type="match status" value="1"/>
</dbReference>
<reference evidence="10 11" key="1">
    <citation type="submission" date="2015-01" db="EMBL/GenBank/DDBJ databases">
        <title>The Genome Sequence of Fonsecaea multimorphosa CBS 102226.</title>
        <authorList>
            <consortium name="The Broad Institute Genomics Platform"/>
            <person name="Cuomo C."/>
            <person name="de Hoog S."/>
            <person name="Gorbushina A."/>
            <person name="Stielow B."/>
            <person name="Teixiera M."/>
            <person name="Abouelleil A."/>
            <person name="Chapman S.B."/>
            <person name="Priest M."/>
            <person name="Young S.K."/>
            <person name="Wortman J."/>
            <person name="Nusbaum C."/>
            <person name="Birren B."/>
        </authorList>
    </citation>
    <scope>NUCLEOTIDE SEQUENCE [LARGE SCALE GENOMIC DNA]</scope>
    <source>
        <strain evidence="10 11">CBS 102226</strain>
    </source>
</reference>
<feature type="transmembrane region" description="Helical" evidence="8">
    <location>
        <begin position="172"/>
        <end position="192"/>
    </location>
</feature>
<feature type="transmembrane region" description="Helical" evidence="8">
    <location>
        <begin position="440"/>
        <end position="460"/>
    </location>
</feature>
<keyword evidence="3 7" id="KW-0813">Transport</keyword>
<evidence type="ECO:0000256" key="8">
    <source>
        <dbReference type="SAM" id="Phobius"/>
    </source>
</evidence>
<evidence type="ECO:0000313" key="11">
    <source>
        <dbReference type="Proteomes" id="UP000053411"/>
    </source>
</evidence>
<feature type="transmembrane region" description="Helical" evidence="8">
    <location>
        <begin position="296"/>
        <end position="319"/>
    </location>
</feature>
<dbReference type="InterPro" id="IPR036259">
    <property type="entry name" value="MFS_trans_sf"/>
</dbReference>
<feature type="transmembrane region" description="Helical" evidence="8">
    <location>
        <begin position="414"/>
        <end position="434"/>
    </location>
</feature>
<proteinExistence type="inferred from homology"/>
<dbReference type="NCBIfam" id="TIGR00879">
    <property type="entry name" value="SP"/>
    <property type="match status" value="1"/>
</dbReference>
<evidence type="ECO:0000256" key="1">
    <source>
        <dbReference type="ARBA" id="ARBA00004141"/>
    </source>
</evidence>
<dbReference type="SUPFAM" id="SSF103473">
    <property type="entry name" value="MFS general substrate transporter"/>
    <property type="match status" value="1"/>
</dbReference>
<dbReference type="Gene3D" id="1.20.1250.20">
    <property type="entry name" value="MFS general substrate transporter like domains"/>
    <property type="match status" value="1"/>
</dbReference>
<dbReference type="PANTHER" id="PTHR48022">
    <property type="entry name" value="PLASTIDIC GLUCOSE TRANSPORTER 4"/>
    <property type="match status" value="1"/>
</dbReference>